<organism evidence="1 2">
    <name type="scientific">Fulvimarina uroteuthidis</name>
    <dbReference type="NCBI Taxonomy" id="3098149"/>
    <lineage>
        <taxon>Bacteria</taxon>
        <taxon>Pseudomonadati</taxon>
        <taxon>Pseudomonadota</taxon>
        <taxon>Alphaproteobacteria</taxon>
        <taxon>Hyphomicrobiales</taxon>
        <taxon>Aurantimonadaceae</taxon>
        <taxon>Fulvimarina</taxon>
    </lineage>
</organism>
<evidence type="ECO:0000313" key="1">
    <source>
        <dbReference type="EMBL" id="MDY8107578.1"/>
    </source>
</evidence>
<reference evidence="1 2" key="1">
    <citation type="submission" date="2023-12" db="EMBL/GenBank/DDBJ databases">
        <title>Description of Novel Strain Fulvimarina sp. 2208YS6-2-32 isolated from Uroteuthis (Photololigo) edulis.</title>
        <authorList>
            <person name="Park J.-S."/>
        </authorList>
    </citation>
    <scope>NUCLEOTIDE SEQUENCE [LARGE SCALE GENOMIC DNA]</scope>
    <source>
        <strain evidence="1 2">2208YS6-2-32</strain>
    </source>
</reference>
<dbReference type="EMBL" id="JAXLPB010000001">
    <property type="protein sequence ID" value="MDY8107578.1"/>
    <property type="molecule type" value="Genomic_DNA"/>
</dbReference>
<evidence type="ECO:0000313" key="2">
    <source>
        <dbReference type="Proteomes" id="UP001294412"/>
    </source>
</evidence>
<protein>
    <submittedName>
        <fullName evidence="1">Uncharacterized protein</fullName>
    </submittedName>
</protein>
<comment type="caution">
    <text evidence="1">The sequence shown here is derived from an EMBL/GenBank/DDBJ whole genome shotgun (WGS) entry which is preliminary data.</text>
</comment>
<name>A0ABU5HWR0_9HYPH</name>
<proteinExistence type="predicted"/>
<dbReference type="RefSeq" id="WP_322184713.1">
    <property type="nucleotide sequence ID" value="NZ_JAXLPB010000001.1"/>
</dbReference>
<dbReference type="Proteomes" id="UP001294412">
    <property type="component" value="Unassembled WGS sequence"/>
</dbReference>
<sequence length="75" mass="8179">MSYHLRHRIRLEVEKSRARDAIIDVGALAALLSQEIDGESSTTAIMLQRLIIDECAHAGIGMRVGGSPLEKAHTV</sequence>
<accession>A0ABU5HWR0</accession>
<gene>
    <name evidence="1" type="ORF">U0C82_00255</name>
</gene>
<keyword evidence="2" id="KW-1185">Reference proteome</keyword>